<proteinExistence type="predicted"/>
<dbReference type="EMBL" id="LR796169">
    <property type="protein sequence ID" value="CAB4123281.1"/>
    <property type="molecule type" value="Genomic_DNA"/>
</dbReference>
<reference evidence="1" key="1">
    <citation type="submission" date="2020-04" db="EMBL/GenBank/DDBJ databases">
        <authorList>
            <person name="Chiriac C."/>
            <person name="Salcher M."/>
            <person name="Ghai R."/>
            <person name="Kavagutti S V."/>
        </authorList>
    </citation>
    <scope>NUCLEOTIDE SEQUENCE</scope>
</reference>
<sequence length="318" mass="35539">MAHELTMNGDVAEMAFVGATPWHGLGQKLEQDASFDEWQIAAGMNWSIESSPVQFYNDDSGYATNVFDGKNVLYRSDTKAPLSIVTDRYKAVQPVEVLHFFKSLVEENGFKLHTAGTLFGGKRMWALAETGNFGEVSKDDGVGGFLLLSTSCDRSLSTTARFTTVRVVCNNTLSWASQDNTNMVSFNHMQKFDHEAVKTKLASSVASFGSFMEMAKFLQKQQLDMGRAKTFLLELLKEPEQDFQIVPDSKPYQKILSLYESEAKGHELAEHTKWGMLNAVTEYFDHHATNRTQDSKLNSAWFGNGNKVKTKAVELLLA</sequence>
<dbReference type="NCBIfam" id="TIGR03299">
    <property type="entry name" value="LGT_TIGR03299"/>
    <property type="match status" value="1"/>
</dbReference>
<dbReference type="Pfam" id="PF06067">
    <property type="entry name" value="DUF932"/>
    <property type="match status" value="1"/>
</dbReference>
<gene>
    <name evidence="1" type="ORF">UFOVP42_14</name>
</gene>
<protein>
    <submittedName>
        <fullName evidence="1">LGT_TIGR03299, phage/plasmid-like protein TIGR03299</fullName>
    </submittedName>
</protein>
<dbReference type="InterPro" id="IPR017686">
    <property type="entry name" value="Phg/plasmid-like_prot"/>
</dbReference>
<name>A0A6J5KNA4_9CAUD</name>
<dbReference type="InterPro" id="IPR026325">
    <property type="entry name" value="DUF932"/>
</dbReference>
<evidence type="ECO:0000313" key="1">
    <source>
        <dbReference type="EMBL" id="CAB4123281.1"/>
    </source>
</evidence>
<organism evidence="1">
    <name type="scientific">uncultured Caudovirales phage</name>
    <dbReference type="NCBI Taxonomy" id="2100421"/>
    <lineage>
        <taxon>Viruses</taxon>
        <taxon>Duplodnaviria</taxon>
        <taxon>Heunggongvirae</taxon>
        <taxon>Uroviricota</taxon>
        <taxon>Caudoviricetes</taxon>
        <taxon>Peduoviridae</taxon>
        <taxon>Maltschvirus</taxon>
        <taxon>Maltschvirus maltsch</taxon>
    </lineage>
</organism>
<accession>A0A6J5KNA4</accession>